<keyword evidence="3" id="KW-1185">Reference proteome</keyword>
<protein>
    <submittedName>
        <fullName evidence="2">Uncharacterized protein</fullName>
    </submittedName>
</protein>
<accession>D8TIT0</accession>
<feature type="compositionally biased region" description="Low complexity" evidence="1">
    <location>
        <begin position="500"/>
        <end position="510"/>
    </location>
</feature>
<dbReference type="RefSeq" id="XP_002945945.1">
    <property type="nucleotide sequence ID" value="XM_002945899.1"/>
</dbReference>
<evidence type="ECO:0000313" key="3">
    <source>
        <dbReference type="Proteomes" id="UP000001058"/>
    </source>
</evidence>
<feature type="region of interest" description="Disordered" evidence="1">
    <location>
        <begin position="448"/>
        <end position="515"/>
    </location>
</feature>
<dbReference type="EMBL" id="GL378323">
    <property type="protein sequence ID" value="EFJ52940.1"/>
    <property type="molecule type" value="Genomic_DNA"/>
</dbReference>
<dbReference type="OrthoDB" id="563788at2759"/>
<evidence type="ECO:0000256" key="1">
    <source>
        <dbReference type="SAM" id="MobiDB-lite"/>
    </source>
</evidence>
<reference evidence="2 3" key="1">
    <citation type="journal article" date="2010" name="Science">
        <title>Genomic analysis of organismal complexity in the multicellular green alga Volvox carteri.</title>
        <authorList>
            <person name="Prochnik S.E."/>
            <person name="Umen J."/>
            <person name="Nedelcu A.M."/>
            <person name="Hallmann A."/>
            <person name="Miller S.M."/>
            <person name="Nishii I."/>
            <person name="Ferris P."/>
            <person name="Kuo A."/>
            <person name="Mitros T."/>
            <person name="Fritz-Laylin L.K."/>
            <person name="Hellsten U."/>
            <person name="Chapman J."/>
            <person name="Simakov O."/>
            <person name="Rensing S.A."/>
            <person name="Terry A."/>
            <person name="Pangilinan J."/>
            <person name="Kapitonov V."/>
            <person name="Jurka J."/>
            <person name="Salamov A."/>
            <person name="Shapiro H."/>
            <person name="Schmutz J."/>
            <person name="Grimwood J."/>
            <person name="Lindquist E."/>
            <person name="Lucas S."/>
            <person name="Grigoriev I.V."/>
            <person name="Schmitt R."/>
            <person name="Kirk D."/>
            <person name="Rokhsar D.S."/>
        </authorList>
    </citation>
    <scope>NUCLEOTIDE SEQUENCE [LARGE SCALE GENOMIC DNA]</scope>
    <source>
        <strain evidence="3">f. Nagariensis / Eve</strain>
    </source>
</reference>
<name>D8TIT0_VOLCA</name>
<dbReference type="KEGG" id="vcn:VOLCADRAFT_86444"/>
<dbReference type="InParanoid" id="D8TIT0"/>
<evidence type="ECO:0000313" key="2">
    <source>
        <dbReference type="EMBL" id="EFJ52940.1"/>
    </source>
</evidence>
<sequence>MARRLIVLLAHCENQGDETPTRSFLLGYKLSYRLTSLDDLDLGVIEEFSLGAPTEDVTVHGEQLQLGNGSQQDIPASHVWPAASNLRGITEGAGRHADGDGDSLRFPLQHYRGEDADNGGVDSLTMAAVTVPWDLQYRPQYLPYPAAAVAFSAGSYGERPAVVAVVAEGVEQEWRSARRDAVLLDWWREVKERIHTVEAAEEFWKETRGEGGGSGQQQQLQRRLLLHHAGGDEFWTGAQTSLPEVLLDYLWPMSGVDGGRPHPHPHPAGGLGGLPAGGPPRCKKLHFIGPAELWIFGTRSMESTGGAKQRRAWRIQLPGAVAAAGQQRQLLHPELGGGRDADGGSDPDTAGGGGCDLYIIDKYSYSLKNRQQTVDKVVIAEFVGWAVKEDLESWTRKNKQTKAKFDPQDWGSGVFELRSSKGSYVKLRWAAWWPALYTVNVPSGRKLKKEAAPRPSSAIAETAATPSPTKDPSPNLSGSSYHEVAAAGGSGSHPMRPAVGGRQQQQQQGGLAALPPHVWPLSSAAGETHSLAAVVAAAPAAAEALAPPPLPLSAPFQEAPIQYRDYHCYPDTQQAEQQHHQYQQRESPPPQQYQYQYQQHHHHLYPVQAPAAAAAPAMAPLTPRLSGVNVCGALALAAAPTAPDDGSSALPAHGIVGPAAGWRPTTRQQQQQPYGYVVGAAAGQGLFFSDSDNSHTLASTCYESQHQYGGSTNVMLSQPPAVGPMAFCEPESNAALTARYAASAGAMAATAAPPGISAEAPTAASSGTSLQAVWHPAVSGYSGGQFMAGTCTTEEDGIAAAGGGGGGLASAGVPEVGGLPCEASKADTWVVTRSAAAAAGGGGGGVPVWSAANGAASAWEEWPQVLLAAVVDRDLQGWRWRRRRRGPSSPSCGGAGGRVDCSAYWSSDGHDHVHSPYLDVSQDEMGFRFLFSLLATCSVFAQLRPWSQLAVVLQMICVGVLHLVVLCFCTDDGGGGSGRRTMSRNISQL</sequence>
<feature type="compositionally biased region" description="Polar residues" evidence="1">
    <location>
        <begin position="464"/>
        <end position="480"/>
    </location>
</feature>
<dbReference type="Proteomes" id="UP000001058">
    <property type="component" value="Unassembled WGS sequence"/>
</dbReference>
<dbReference type="AlphaFoldDB" id="D8TIT0"/>
<dbReference type="GeneID" id="9625380"/>
<gene>
    <name evidence="2" type="ORF">VOLCADRAFT_86444</name>
</gene>
<proteinExistence type="predicted"/>
<organism evidence="3">
    <name type="scientific">Volvox carteri f. nagariensis</name>
    <dbReference type="NCBI Taxonomy" id="3068"/>
    <lineage>
        <taxon>Eukaryota</taxon>
        <taxon>Viridiplantae</taxon>
        <taxon>Chlorophyta</taxon>
        <taxon>core chlorophytes</taxon>
        <taxon>Chlorophyceae</taxon>
        <taxon>CS clade</taxon>
        <taxon>Chlamydomonadales</taxon>
        <taxon>Volvocaceae</taxon>
        <taxon>Volvox</taxon>
    </lineage>
</organism>